<name>A0A066W075_TILAU</name>
<dbReference type="InterPro" id="IPR010259">
    <property type="entry name" value="S8pro/Inhibitor_I9"/>
</dbReference>
<dbReference type="FunFam" id="3.30.70.80:FF:000005">
    <property type="entry name" value="Proteinase inhibitor I2B"/>
    <property type="match status" value="1"/>
</dbReference>
<accession>A0A066W075</accession>
<evidence type="ECO:0000313" key="3">
    <source>
        <dbReference type="EMBL" id="KDN45933.1"/>
    </source>
</evidence>
<dbReference type="PANTHER" id="PTHR28288">
    <property type="entry name" value="PROTEASE B INHIBITOR 2"/>
    <property type="match status" value="1"/>
</dbReference>
<comment type="similarity">
    <text evidence="1">Belongs to the protease inhibitor I9 family.</text>
</comment>
<dbReference type="PANTHER" id="PTHR28288:SF2">
    <property type="entry name" value="PROTEASE B INHIBITOR 2"/>
    <property type="match status" value="1"/>
</dbReference>
<dbReference type="InterPro" id="IPR037045">
    <property type="entry name" value="S8pro/Inhibitor_I9_sf"/>
</dbReference>
<dbReference type="InterPro" id="IPR052471">
    <property type="entry name" value="PBI_I9"/>
</dbReference>
<dbReference type="OrthoDB" id="5518345at2759"/>
<evidence type="ECO:0000259" key="2">
    <source>
        <dbReference type="Pfam" id="PF05922"/>
    </source>
</evidence>
<comment type="caution">
    <text evidence="3">The sequence shown here is derived from an EMBL/GenBank/DDBJ whole genome shotgun (WGS) entry which is preliminary data.</text>
</comment>
<protein>
    <recommendedName>
        <fullName evidence="2">Inhibitor I9 domain-containing protein</fullName>
    </recommendedName>
</protein>
<dbReference type="GO" id="GO:0004866">
    <property type="term" value="F:endopeptidase inhibitor activity"/>
    <property type="evidence" value="ECO:0007669"/>
    <property type="project" value="UniProtKB-ARBA"/>
</dbReference>
<dbReference type="AlphaFoldDB" id="A0A066W075"/>
<dbReference type="InParanoid" id="A0A066W075"/>
<dbReference type="OMA" id="KPYMVIF"/>
<dbReference type="MEROPS" id="I09.002"/>
<keyword evidence="4" id="KW-1185">Reference proteome</keyword>
<evidence type="ECO:0000313" key="4">
    <source>
        <dbReference type="Proteomes" id="UP000027361"/>
    </source>
</evidence>
<proteinExistence type="inferred from homology"/>
<dbReference type="Gene3D" id="3.30.70.80">
    <property type="entry name" value="Peptidase S8 propeptide/proteinase inhibitor I9"/>
    <property type="match status" value="1"/>
</dbReference>
<dbReference type="Pfam" id="PF05922">
    <property type="entry name" value="Inhibitor_I9"/>
    <property type="match status" value="1"/>
</dbReference>
<dbReference type="RefSeq" id="XP_013243371.1">
    <property type="nucleotide sequence ID" value="XM_013387917.1"/>
</dbReference>
<dbReference type="SUPFAM" id="SSF54897">
    <property type="entry name" value="Protease propeptides/inhibitors"/>
    <property type="match status" value="1"/>
</dbReference>
<dbReference type="HOGENOM" id="CLU_156026_2_1_1"/>
<dbReference type="GeneID" id="25263229"/>
<gene>
    <name evidence="3" type="ORF">K437DRAFT_246758</name>
</gene>
<dbReference type="GO" id="GO:0042144">
    <property type="term" value="P:vacuole fusion, non-autophagic"/>
    <property type="evidence" value="ECO:0007669"/>
    <property type="project" value="TreeGrafter"/>
</dbReference>
<sequence length="79" mass="8713">MKPYMVIFRDGAPQASIDAQIADIEGKGGKVTHKYNSSIMRGFAATIPDDHAQTLRAVSEGGKHEHIEYIEPDSEVRTQ</sequence>
<reference evidence="3 4" key="1">
    <citation type="submission" date="2014-05" db="EMBL/GenBank/DDBJ databases">
        <title>Draft genome sequence of a rare smut relative, Tilletiaria anomala UBC 951.</title>
        <authorList>
            <consortium name="DOE Joint Genome Institute"/>
            <person name="Toome M."/>
            <person name="Kuo A."/>
            <person name="Henrissat B."/>
            <person name="Lipzen A."/>
            <person name="Tritt A."/>
            <person name="Yoshinaga Y."/>
            <person name="Zane M."/>
            <person name="Barry K."/>
            <person name="Grigoriev I.V."/>
            <person name="Spatafora J.W."/>
            <person name="Aimea M.C."/>
        </authorList>
    </citation>
    <scope>NUCLEOTIDE SEQUENCE [LARGE SCALE GENOMIC DNA]</scope>
    <source>
        <strain evidence="3 4">UBC 951</strain>
    </source>
</reference>
<feature type="domain" description="Inhibitor I9" evidence="2">
    <location>
        <begin position="26"/>
        <end position="79"/>
    </location>
</feature>
<dbReference type="EMBL" id="JMSN01000038">
    <property type="protein sequence ID" value="KDN45933.1"/>
    <property type="molecule type" value="Genomic_DNA"/>
</dbReference>
<evidence type="ECO:0000256" key="1">
    <source>
        <dbReference type="ARBA" id="ARBA00038069"/>
    </source>
</evidence>
<organism evidence="3 4">
    <name type="scientific">Tilletiaria anomala (strain ATCC 24038 / CBS 436.72 / UBC 951)</name>
    <dbReference type="NCBI Taxonomy" id="1037660"/>
    <lineage>
        <taxon>Eukaryota</taxon>
        <taxon>Fungi</taxon>
        <taxon>Dikarya</taxon>
        <taxon>Basidiomycota</taxon>
        <taxon>Ustilaginomycotina</taxon>
        <taxon>Exobasidiomycetes</taxon>
        <taxon>Georgefischeriales</taxon>
        <taxon>Tilletiariaceae</taxon>
        <taxon>Tilletiaria</taxon>
    </lineage>
</organism>
<dbReference type="Proteomes" id="UP000027361">
    <property type="component" value="Unassembled WGS sequence"/>
</dbReference>